<dbReference type="Pfam" id="PF10712">
    <property type="entry name" value="NAD-GH"/>
    <property type="match status" value="1"/>
</dbReference>
<sequence length="182" mass="19100">MCGLETVGKPIDDALVPVVATKAGVAMGRLHFEHTVADFENRNVERAATEVEHKDRLIGGFFVESVRECCCGRLVDDAKHLEAGDLARLFGCGALRVVEVRGHGDDGLGDSVTEVGLGIALELHERASGNFLSGIGLAIDVDGPVSAHMALDRTNGAVGVGDGLTLGHFADENLAVLCECDH</sequence>
<dbReference type="EMBL" id="CAFBNA010000132">
    <property type="protein sequence ID" value="CAB4944146.1"/>
    <property type="molecule type" value="Genomic_DNA"/>
</dbReference>
<gene>
    <name evidence="1" type="ORF">UFOPK3708_01624</name>
</gene>
<protein>
    <submittedName>
        <fullName evidence="1">Unannotated protein</fullName>
    </submittedName>
</protein>
<organism evidence="1">
    <name type="scientific">freshwater metagenome</name>
    <dbReference type="NCBI Taxonomy" id="449393"/>
    <lineage>
        <taxon>unclassified sequences</taxon>
        <taxon>metagenomes</taxon>
        <taxon>ecological metagenomes</taxon>
    </lineage>
</organism>
<reference evidence="1" key="1">
    <citation type="submission" date="2020-05" db="EMBL/GenBank/DDBJ databases">
        <authorList>
            <person name="Chiriac C."/>
            <person name="Salcher M."/>
            <person name="Ghai R."/>
            <person name="Kavagutti S V."/>
        </authorList>
    </citation>
    <scope>NUCLEOTIDE SEQUENCE</scope>
</reference>
<evidence type="ECO:0000313" key="1">
    <source>
        <dbReference type="EMBL" id="CAB4944146.1"/>
    </source>
</evidence>
<accession>A0A6J7JLD3</accession>
<proteinExistence type="predicted"/>
<dbReference type="InterPro" id="IPR019651">
    <property type="entry name" value="Glutamate_DH_NAD-spec"/>
</dbReference>
<name>A0A6J7JLD3_9ZZZZ</name>
<dbReference type="AlphaFoldDB" id="A0A6J7JLD3"/>